<proteinExistence type="predicted"/>
<dbReference type="GO" id="GO:0032259">
    <property type="term" value="P:methylation"/>
    <property type="evidence" value="ECO:0007669"/>
    <property type="project" value="UniProtKB-KW"/>
</dbReference>
<dbReference type="Gene3D" id="3.40.50.150">
    <property type="entry name" value="Vaccinia Virus protein VP39"/>
    <property type="match status" value="1"/>
</dbReference>
<dbReference type="AlphaFoldDB" id="A0A6A6TYP9"/>
<dbReference type="Pfam" id="PF13489">
    <property type="entry name" value="Methyltransf_23"/>
    <property type="match status" value="1"/>
</dbReference>
<dbReference type="Proteomes" id="UP000799302">
    <property type="component" value="Unassembled WGS sequence"/>
</dbReference>
<sequence>MSVRNSFGDDAYFLPHDDRERDRLNFQDIILKALTNTTHHAPLKAPQRILDLGTGTGAWAEDIAKEFPDSEVIGTDICPLPSDIPDNLRFYAEDATDSNWGSKPFSFIHTRMLNGCFSDFKKIIQRSFDYLEPGGYMESMELYPKLFCEDGPVSQDNAFADWITRQDEAAMQLGKPIRTGNKLKAWYKDCGFTDIREEVYKIPINQWPRDARLNCLGKCWAQQLSIGLSPQSLRLFNQAYGWDHGTTEISLVNVKKSIQDRSVHGFQKIYVVWGQKPLTAPMKLLPLDDESDTDTISISGQ</sequence>
<dbReference type="EMBL" id="MU004241">
    <property type="protein sequence ID" value="KAF2664952.1"/>
    <property type="molecule type" value="Genomic_DNA"/>
</dbReference>
<dbReference type="InterPro" id="IPR029063">
    <property type="entry name" value="SAM-dependent_MTases_sf"/>
</dbReference>
<keyword evidence="1" id="KW-0808">Transferase</keyword>
<evidence type="ECO:0000313" key="1">
    <source>
        <dbReference type="EMBL" id="KAF2664952.1"/>
    </source>
</evidence>
<dbReference type="CDD" id="cd02440">
    <property type="entry name" value="AdoMet_MTases"/>
    <property type="match status" value="1"/>
</dbReference>
<dbReference type="SUPFAM" id="SSF53335">
    <property type="entry name" value="S-adenosyl-L-methionine-dependent methyltransferases"/>
    <property type="match status" value="1"/>
</dbReference>
<organism evidence="1 2">
    <name type="scientific">Microthyrium microscopicum</name>
    <dbReference type="NCBI Taxonomy" id="703497"/>
    <lineage>
        <taxon>Eukaryota</taxon>
        <taxon>Fungi</taxon>
        <taxon>Dikarya</taxon>
        <taxon>Ascomycota</taxon>
        <taxon>Pezizomycotina</taxon>
        <taxon>Dothideomycetes</taxon>
        <taxon>Dothideomycetes incertae sedis</taxon>
        <taxon>Microthyriales</taxon>
        <taxon>Microthyriaceae</taxon>
        <taxon>Microthyrium</taxon>
    </lineage>
</organism>
<protein>
    <submittedName>
        <fullName evidence="1">S-adenosyl-L-methionine-dependent methyltransferase</fullName>
    </submittedName>
</protein>
<gene>
    <name evidence="1" type="ORF">BT63DRAFT_81065</name>
</gene>
<dbReference type="PANTHER" id="PTHR43591">
    <property type="entry name" value="METHYLTRANSFERASE"/>
    <property type="match status" value="1"/>
</dbReference>
<dbReference type="PANTHER" id="PTHR43591:SF14">
    <property type="entry name" value="METHYLTRANSFERASE"/>
    <property type="match status" value="1"/>
</dbReference>
<dbReference type="OrthoDB" id="2013972at2759"/>
<reference evidence="1" key="1">
    <citation type="journal article" date="2020" name="Stud. Mycol.">
        <title>101 Dothideomycetes genomes: a test case for predicting lifestyles and emergence of pathogens.</title>
        <authorList>
            <person name="Haridas S."/>
            <person name="Albert R."/>
            <person name="Binder M."/>
            <person name="Bloem J."/>
            <person name="Labutti K."/>
            <person name="Salamov A."/>
            <person name="Andreopoulos B."/>
            <person name="Baker S."/>
            <person name="Barry K."/>
            <person name="Bills G."/>
            <person name="Bluhm B."/>
            <person name="Cannon C."/>
            <person name="Castanera R."/>
            <person name="Culley D."/>
            <person name="Daum C."/>
            <person name="Ezra D."/>
            <person name="Gonzalez J."/>
            <person name="Henrissat B."/>
            <person name="Kuo A."/>
            <person name="Liang C."/>
            <person name="Lipzen A."/>
            <person name="Lutzoni F."/>
            <person name="Magnuson J."/>
            <person name="Mondo S."/>
            <person name="Nolan M."/>
            <person name="Ohm R."/>
            <person name="Pangilinan J."/>
            <person name="Park H.-J."/>
            <person name="Ramirez L."/>
            <person name="Alfaro M."/>
            <person name="Sun H."/>
            <person name="Tritt A."/>
            <person name="Yoshinaga Y."/>
            <person name="Zwiers L.-H."/>
            <person name="Turgeon B."/>
            <person name="Goodwin S."/>
            <person name="Spatafora J."/>
            <person name="Crous P."/>
            <person name="Grigoriev I."/>
        </authorList>
    </citation>
    <scope>NUCLEOTIDE SEQUENCE</scope>
    <source>
        <strain evidence="1">CBS 115976</strain>
    </source>
</reference>
<evidence type="ECO:0000313" key="2">
    <source>
        <dbReference type="Proteomes" id="UP000799302"/>
    </source>
</evidence>
<keyword evidence="2" id="KW-1185">Reference proteome</keyword>
<name>A0A6A6TYP9_9PEZI</name>
<keyword evidence="1" id="KW-0489">Methyltransferase</keyword>
<accession>A0A6A6TYP9</accession>
<dbReference type="GO" id="GO:0008168">
    <property type="term" value="F:methyltransferase activity"/>
    <property type="evidence" value="ECO:0007669"/>
    <property type="project" value="UniProtKB-KW"/>
</dbReference>